<dbReference type="RefSeq" id="WP_145892187.1">
    <property type="nucleotide sequence ID" value="NZ_VOBQ01000004.1"/>
</dbReference>
<gene>
    <name evidence="1" type="ORF">FN976_06580</name>
</gene>
<dbReference type="EMBL" id="VOBQ01000004">
    <property type="protein sequence ID" value="TWO72363.1"/>
    <property type="molecule type" value="Genomic_DNA"/>
</dbReference>
<dbReference type="AlphaFoldDB" id="A0A562ZV68"/>
<evidence type="ECO:0000313" key="2">
    <source>
        <dbReference type="Proteomes" id="UP000318199"/>
    </source>
</evidence>
<keyword evidence="2" id="KW-1185">Reference proteome</keyword>
<sequence length="72" mass="7693">MQDKIRKGRIDANTFIALDASPLPGAVQMHAHLFSAAGGTHCVEVHATKVATSEADAESWFRGFAGARIEAR</sequence>
<proteinExistence type="predicted"/>
<name>A0A562ZV68_9BURK</name>
<dbReference type="Proteomes" id="UP000318199">
    <property type="component" value="Unassembled WGS sequence"/>
</dbReference>
<accession>A0A562ZV68</accession>
<evidence type="ECO:0000313" key="1">
    <source>
        <dbReference type="EMBL" id="TWO72363.1"/>
    </source>
</evidence>
<dbReference type="OrthoDB" id="332304at2"/>
<protein>
    <submittedName>
        <fullName evidence="1">Uncharacterized protein</fullName>
    </submittedName>
</protein>
<organism evidence="1 2">
    <name type="scientific">Caenimonas sedimenti</name>
    <dbReference type="NCBI Taxonomy" id="2596921"/>
    <lineage>
        <taxon>Bacteria</taxon>
        <taxon>Pseudomonadati</taxon>
        <taxon>Pseudomonadota</taxon>
        <taxon>Betaproteobacteria</taxon>
        <taxon>Burkholderiales</taxon>
        <taxon>Comamonadaceae</taxon>
        <taxon>Caenimonas</taxon>
    </lineage>
</organism>
<reference evidence="1 2" key="1">
    <citation type="submission" date="2019-07" db="EMBL/GenBank/DDBJ databases">
        <title>Caenimonas sedimenti sp. nov., isolated from activated sludge.</title>
        <authorList>
            <person name="Xu J."/>
        </authorList>
    </citation>
    <scope>NUCLEOTIDE SEQUENCE [LARGE SCALE GENOMIC DNA]</scope>
    <source>
        <strain evidence="1 2">HX-9-20</strain>
    </source>
</reference>
<comment type="caution">
    <text evidence="1">The sequence shown here is derived from an EMBL/GenBank/DDBJ whole genome shotgun (WGS) entry which is preliminary data.</text>
</comment>